<feature type="compositionally biased region" description="Basic and acidic residues" evidence="7">
    <location>
        <begin position="29"/>
        <end position="42"/>
    </location>
</feature>
<reference evidence="11" key="1">
    <citation type="submission" date="2025-08" db="UniProtKB">
        <authorList>
            <consortium name="RefSeq"/>
        </authorList>
    </citation>
    <scope>IDENTIFICATION</scope>
</reference>
<keyword evidence="4" id="KW-0106">Calcium</keyword>
<dbReference type="KEGG" id="osn:118762307"/>
<dbReference type="GO" id="GO:0005509">
    <property type="term" value="F:calcium ion binding"/>
    <property type="evidence" value="ECO:0007669"/>
    <property type="project" value="InterPro"/>
</dbReference>
<organism evidence="10 11">
    <name type="scientific">Octopus sinensis</name>
    <name type="common">East Asian common octopus</name>
    <dbReference type="NCBI Taxonomy" id="2607531"/>
    <lineage>
        <taxon>Eukaryota</taxon>
        <taxon>Metazoa</taxon>
        <taxon>Spiralia</taxon>
        <taxon>Lophotrochozoa</taxon>
        <taxon>Mollusca</taxon>
        <taxon>Cephalopoda</taxon>
        <taxon>Coleoidea</taxon>
        <taxon>Octopodiformes</taxon>
        <taxon>Octopoda</taxon>
        <taxon>Incirrata</taxon>
        <taxon>Octopodidae</taxon>
        <taxon>Octopus</taxon>
    </lineage>
</organism>
<dbReference type="RefSeq" id="XP_036356690.1">
    <property type="nucleotide sequence ID" value="XM_036500797.1"/>
</dbReference>
<evidence type="ECO:0000313" key="10">
    <source>
        <dbReference type="Proteomes" id="UP000515154"/>
    </source>
</evidence>
<evidence type="ECO:0000256" key="7">
    <source>
        <dbReference type="SAM" id="MobiDB-lite"/>
    </source>
</evidence>
<dbReference type="InterPro" id="IPR036444">
    <property type="entry name" value="PLipase_A2_dom_sf"/>
</dbReference>
<dbReference type="GO" id="GO:0005543">
    <property type="term" value="F:phospholipid binding"/>
    <property type="evidence" value="ECO:0007669"/>
    <property type="project" value="TreeGrafter"/>
</dbReference>
<dbReference type="SUPFAM" id="SSF48619">
    <property type="entry name" value="Phospholipase A2, PLA2"/>
    <property type="match status" value="1"/>
</dbReference>
<keyword evidence="3 5" id="KW-1015">Disulfide bond</keyword>
<dbReference type="SMART" id="SM00085">
    <property type="entry name" value="PA2c"/>
    <property type="match status" value="1"/>
</dbReference>
<dbReference type="InterPro" id="IPR001211">
    <property type="entry name" value="PLA2"/>
</dbReference>
<accession>A0A7E6EP23</accession>
<feature type="signal peptide" evidence="8">
    <location>
        <begin position="1"/>
        <end position="18"/>
    </location>
</feature>
<feature type="disulfide bond" evidence="5">
    <location>
        <begin position="96"/>
        <end position="153"/>
    </location>
</feature>
<feature type="domain" description="Phospholipase A2-like central" evidence="9">
    <location>
        <begin position="53"/>
        <end position="172"/>
    </location>
</feature>
<feature type="disulfide bond" evidence="5">
    <location>
        <begin position="103"/>
        <end position="146"/>
    </location>
</feature>
<protein>
    <submittedName>
        <fullName evidence="11">Basic phospholipase A2 homolog 2-like</fullName>
    </submittedName>
</protein>
<sequence length="175" mass="20476">MVLFRYLIYFSFCFFVAGSRQNHALHRIKKDEKKSRHPRDLTSEPQGHPPTDIISDLGTMIKILTGKDDIEFNVYGLYCVRGYGGFGIPVDSIDRCCQQYNYCYAKVRKNDCLLSRMERLKYDWHYDGKDIICVNTQKCLKSRCSCDKLKATCLRNHMEEYNPSFLGRFLDQIIG</sequence>
<comment type="cofactor">
    <cofactor evidence="4">
        <name>Ca(2+)</name>
        <dbReference type="ChEBI" id="CHEBI:29108"/>
    </cofactor>
    <text evidence="4">Binds 1 Ca(2+) ion per subunit.</text>
</comment>
<dbReference type="PANTHER" id="PTHR11716">
    <property type="entry name" value="PHOSPHOLIPASE A2 FAMILY MEMBER"/>
    <property type="match status" value="1"/>
</dbReference>
<comment type="similarity">
    <text evidence="6">Belongs to the phospholipase A2 family.</text>
</comment>
<evidence type="ECO:0000256" key="3">
    <source>
        <dbReference type="ARBA" id="ARBA00023157"/>
    </source>
</evidence>
<evidence type="ECO:0000259" key="9">
    <source>
        <dbReference type="SMART" id="SM00085"/>
    </source>
</evidence>
<feature type="binding site" evidence="4">
    <location>
        <position position="84"/>
    </location>
    <ligand>
        <name>Ca(2+)</name>
        <dbReference type="ChEBI" id="CHEBI:29108"/>
    </ligand>
</feature>
<feature type="disulfide bond" evidence="5">
    <location>
        <begin position="133"/>
        <end position="144"/>
    </location>
</feature>
<keyword evidence="4" id="KW-0479">Metal-binding</keyword>
<dbReference type="Gene3D" id="1.20.90.10">
    <property type="entry name" value="Phospholipase A2 domain"/>
    <property type="match status" value="1"/>
</dbReference>
<dbReference type="GO" id="GO:0016042">
    <property type="term" value="P:lipid catabolic process"/>
    <property type="evidence" value="ECO:0007669"/>
    <property type="project" value="InterPro"/>
</dbReference>
<feature type="disulfide bond" evidence="5">
    <location>
        <begin position="112"/>
        <end position="139"/>
    </location>
</feature>
<dbReference type="PANTHER" id="PTHR11716:SF51">
    <property type="entry name" value="PHOSPHOLIPASE A2"/>
    <property type="match status" value="1"/>
</dbReference>
<dbReference type="GO" id="GO:0047498">
    <property type="term" value="F:calcium-dependent phospholipase A2 activity"/>
    <property type="evidence" value="ECO:0007669"/>
    <property type="project" value="TreeGrafter"/>
</dbReference>
<feature type="binding site" evidence="4">
    <location>
        <position position="82"/>
    </location>
    <ligand>
        <name>Ca(2+)</name>
        <dbReference type="ChEBI" id="CHEBI:29108"/>
    </ligand>
</feature>
<feature type="region of interest" description="Disordered" evidence="7">
    <location>
        <begin position="27"/>
        <end position="50"/>
    </location>
</feature>
<keyword evidence="8" id="KW-0732">Signal</keyword>
<keyword evidence="2" id="KW-0964">Secreted</keyword>
<evidence type="ECO:0000256" key="8">
    <source>
        <dbReference type="SAM" id="SignalP"/>
    </source>
</evidence>
<feature type="binding site" evidence="4">
    <location>
        <position position="78"/>
    </location>
    <ligand>
        <name>Ca(2+)</name>
        <dbReference type="ChEBI" id="CHEBI:29108"/>
    </ligand>
</feature>
<dbReference type="Proteomes" id="UP000515154">
    <property type="component" value="Linkage group LG2"/>
</dbReference>
<proteinExistence type="inferred from homology"/>
<gene>
    <name evidence="11" type="primary">LOC118762307</name>
</gene>
<evidence type="ECO:0000256" key="5">
    <source>
        <dbReference type="PIRSR" id="PIRSR601211-3"/>
    </source>
</evidence>
<dbReference type="InterPro" id="IPR016090">
    <property type="entry name" value="PLA2-like_dom"/>
</dbReference>
<evidence type="ECO:0000256" key="4">
    <source>
        <dbReference type="PIRSR" id="PIRSR601211-2"/>
    </source>
</evidence>
<dbReference type="GO" id="GO:0005576">
    <property type="term" value="C:extracellular region"/>
    <property type="evidence" value="ECO:0007669"/>
    <property type="project" value="UniProtKB-SubCell"/>
</dbReference>
<evidence type="ECO:0000313" key="11">
    <source>
        <dbReference type="RefSeq" id="XP_036356690.1"/>
    </source>
</evidence>
<keyword evidence="10" id="KW-1185">Reference proteome</keyword>
<dbReference type="GO" id="GO:0050482">
    <property type="term" value="P:arachidonate secretion"/>
    <property type="evidence" value="ECO:0007669"/>
    <property type="project" value="InterPro"/>
</dbReference>
<evidence type="ECO:0000256" key="2">
    <source>
        <dbReference type="ARBA" id="ARBA00022525"/>
    </source>
</evidence>
<dbReference type="CDD" id="cd00125">
    <property type="entry name" value="PLA2c"/>
    <property type="match status" value="1"/>
</dbReference>
<dbReference type="Pfam" id="PF00068">
    <property type="entry name" value="Phospholip_A2_1"/>
    <property type="match status" value="1"/>
</dbReference>
<feature type="chain" id="PRO_5028800156" evidence="8">
    <location>
        <begin position="19"/>
        <end position="175"/>
    </location>
</feature>
<feature type="disulfide bond" evidence="5">
    <location>
        <begin position="79"/>
        <end position="97"/>
    </location>
</feature>
<evidence type="ECO:0000256" key="6">
    <source>
        <dbReference type="RuleBase" id="RU003654"/>
    </source>
</evidence>
<comment type="subcellular location">
    <subcellularLocation>
        <location evidence="1">Secreted</location>
    </subcellularLocation>
</comment>
<dbReference type="GO" id="GO:0006644">
    <property type="term" value="P:phospholipid metabolic process"/>
    <property type="evidence" value="ECO:0007669"/>
    <property type="project" value="InterPro"/>
</dbReference>
<name>A0A7E6EP23_9MOLL</name>
<evidence type="ECO:0000256" key="1">
    <source>
        <dbReference type="ARBA" id="ARBA00004613"/>
    </source>
</evidence>
<dbReference type="AlphaFoldDB" id="A0A7E6EP23"/>